<sequence>MPDTHPALARARAFCERYGLRRPILLAPMAGACPPALSVAVMRAGGLGACGALLMGPPAIRDWAAAVRAGSDGPFQINLWIPDPAPVRDAGREAEVAAFLGGFGPAVAPGAGDARPPDFSAQCDALIEAAPAVVSSVMGLYPPDVVARLKAKGIAWWANVSTVAEAMAAEAAGADAVAVQGAEAGGHRGCFEAGQAEAGMVGLVALVPAVADAVRIPVVATGGIADARAAAAALLLGASAVQVGTGFLRCPEAGLPPAWAAALGRARPEDTRVTRAFSGRAGRSLATAYVRAAASPEAPSPAPYPVQRGLTAAMREAAVRENDVERMQAWAGQAAGLARAVPAGTVVEEIAAGVEALLR</sequence>
<reference evidence="10 11" key="1">
    <citation type="submission" date="2019-01" db="EMBL/GenBank/DDBJ databases">
        <authorList>
            <person name="Chen W.-M."/>
        </authorList>
    </citation>
    <scope>NUCLEOTIDE SEQUENCE [LARGE SCALE GENOMIC DNA]</scope>
    <source>
        <strain evidence="10 11">TER-1</strain>
    </source>
</reference>
<dbReference type="Proteomes" id="UP000286997">
    <property type="component" value="Unassembled WGS sequence"/>
</dbReference>
<name>A0A437NYJ2_9HYPH</name>
<keyword evidence="7 10" id="KW-0503">Monooxygenase</keyword>
<protein>
    <recommendedName>
        <fullName evidence="8">Propionate 3-nitronate monooxygenase</fullName>
    </recommendedName>
</protein>
<evidence type="ECO:0000256" key="7">
    <source>
        <dbReference type="ARBA" id="ARBA00023033"/>
    </source>
</evidence>
<dbReference type="Pfam" id="PF03060">
    <property type="entry name" value="NMO"/>
    <property type="match status" value="1"/>
</dbReference>
<evidence type="ECO:0000256" key="9">
    <source>
        <dbReference type="ARBA" id="ARBA00049401"/>
    </source>
</evidence>
<evidence type="ECO:0000256" key="2">
    <source>
        <dbReference type="ARBA" id="ARBA00009881"/>
    </source>
</evidence>
<dbReference type="EMBL" id="SACP01000024">
    <property type="protein sequence ID" value="RVU15084.1"/>
    <property type="molecule type" value="Genomic_DNA"/>
</dbReference>
<dbReference type="GO" id="GO:0009636">
    <property type="term" value="P:response to toxic substance"/>
    <property type="evidence" value="ECO:0007669"/>
    <property type="project" value="UniProtKB-KW"/>
</dbReference>
<dbReference type="AlphaFoldDB" id="A0A437NYJ2"/>
<keyword evidence="11" id="KW-1185">Reference proteome</keyword>
<proteinExistence type="inferred from homology"/>
<evidence type="ECO:0000256" key="6">
    <source>
        <dbReference type="ARBA" id="ARBA00023002"/>
    </source>
</evidence>
<keyword evidence="5" id="KW-0288">FMN</keyword>
<gene>
    <name evidence="10" type="ORF">EOE48_21020</name>
</gene>
<organism evidence="10 11">
    <name type="scientific">Methylobacterium oryzihabitans</name>
    <dbReference type="NCBI Taxonomy" id="2499852"/>
    <lineage>
        <taxon>Bacteria</taxon>
        <taxon>Pseudomonadati</taxon>
        <taxon>Pseudomonadota</taxon>
        <taxon>Alphaproteobacteria</taxon>
        <taxon>Hyphomicrobiales</taxon>
        <taxon>Methylobacteriaceae</taxon>
        <taxon>Methylobacterium</taxon>
    </lineage>
</organism>
<dbReference type="GO" id="GO:0018580">
    <property type="term" value="F:nitronate monooxygenase activity"/>
    <property type="evidence" value="ECO:0007669"/>
    <property type="project" value="InterPro"/>
</dbReference>
<comment type="caution">
    <text evidence="10">The sequence shown here is derived from an EMBL/GenBank/DDBJ whole genome shotgun (WGS) entry which is preliminary data.</text>
</comment>
<evidence type="ECO:0000313" key="10">
    <source>
        <dbReference type="EMBL" id="RVU15084.1"/>
    </source>
</evidence>
<dbReference type="CDD" id="cd04730">
    <property type="entry name" value="NPD_like"/>
    <property type="match status" value="1"/>
</dbReference>
<accession>A0A437NYJ2</accession>
<dbReference type="InterPro" id="IPR013785">
    <property type="entry name" value="Aldolase_TIM"/>
</dbReference>
<dbReference type="OrthoDB" id="9778912at2"/>
<comment type="catalytic activity">
    <reaction evidence="9">
        <text>3 propionate 3-nitronate + 3 O2 + H2O = 3 3-oxopropanoate + 2 nitrate + nitrite + H2O2 + 3 H(+)</text>
        <dbReference type="Rhea" id="RHEA:57332"/>
        <dbReference type="ChEBI" id="CHEBI:15377"/>
        <dbReference type="ChEBI" id="CHEBI:15378"/>
        <dbReference type="ChEBI" id="CHEBI:15379"/>
        <dbReference type="ChEBI" id="CHEBI:16240"/>
        <dbReference type="ChEBI" id="CHEBI:16301"/>
        <dbReference type="ChEBI" id="CHEBI:17632"/>
        <dbReference type="ChEBI" id="CHEBI:33190"/>
        <dbReference type="ChEBI" id="CHEBI:136067"/>
    </reaction>
</comment>
<evidence type="ECO:0000313" key="11">
    <source>
        <dbReference type="Proteomes" id="UP000286997"/>
    </source>
</evidence>
<dbReference type="PANTHER" id="PTHR42747:SF3">
    <property type="entry name" value="NITRONATE MONOOXYGENASE-RELATED"/>
    <property type="match status" value="1"/>
</dbReference>
<comment type="cofactor">
    <cofactor evidence="1">
        <name>FMN</name>
        <dbReference type="ChEBI" id="CHEBI:58210"/>
    </cofactor>
</comment>
<keyword evidence="6" id="KW-0560">Oxidoreductase</keyword>
<comment type="similarity">
    <text evidence="2">Belongs to the nitronate monooxygenase family. NMO class I subfamily.</text>
</comment>
<evidence type="ECO:0000256" key="5">
    <source>
        <dbReference type="ARBA" id="ARBA00022643"/>
    </source>
</evidence>
<keyword evidence="4" id="KW-0285">Flavoprotein</keyword>
<evidence type="ECO:0000256" key="3">
    <source>
        <dbReference type="ARBA" id="ARBA00022575"/>
    </source>
</evidence>
<dbReference type="Gene3D" id="3.20.20.70">
    <property type="entry name" value="Aldolase class I"/>
    <property type="match status" value="1"/>
</dbReference>
<keyword evidence="3" id="KW-0216">Detoxification</keyword>
<evidence type="ECO:0000256" key="1">
    <source>
        <dbReference type="ARBA" id="ARBA00001917"/>
    </source>
</evidence>
<dbReference type="PANTHER" id="PTHR42747">
    <property type="entry name" value="NITRONATE MONOOXYGENASE-RELATED"/>
    <property type="match status" value="1"/>
</dbReference>
<evidence type="ECO:0000256" key="8">
    <source>
        <dbReference type="ARBA" id="ARBA00031155"/>
    </source>
</evidence>
<dbReference type="SUPFAM" id="SSF51412">
    <property type="entry name" value="Inosine monophosphate dehydrogenase (IMPDH)"/>
    <property type="match status" value="1"/>
</dbReference>
<dbReference type="RefSeq" id="WP_127732816.1">
    <property type="nucleotide sequence ID" value="NZ_SACP01000024.1"/>
</dbReference>
<dbReference type="InterPro" id="IPR004136">
    <property type="entry name" value="NMO"/>
</dbReference>
<evidence type="ECO:0000256" key="4">
    <source>
        <dbReference type="ARBA" id="ARBA00022630"/>
    </source>
</evidence>